<evidence type="ECO:0000256" key="1">
    <source>
        <dbReference type="SAM" id="MobiDB-lite"/>
    </source>
</evidence>
<organism evidence="2 3">
    <name type="scientific">Bursaphelenchus xylophilus</name>
    <name type="common">Pinewood nematode worm</name>
    <name type="synonym">Aphelenchoides xylophilus</name>
    <dbReference type="NCBI Taxonomy" id="6326"/>
    <lineage>
        <taxon>Eukaryota</taxon>
        <taxon>Metazoa</taxon>
        <taxon>Ecdysozoa</taxon>
        <taxon>Nematoda</taxon>
        <taxon>Chromadorea</taxon>
        <taxon>Rhabditida</taxon>
        <taxon>Tylenchina</taxon>
        <taxon>Tylenchomorpha</taxon>
        <taxon>Aphelenchoidea</taxon>
        <taxon>Aphelenchoididae</taxon>
        <taxon>Bursaphelenchus</taxon>
    </lineage>
</organism>
<protein>
    <submittedName>
        <fullName evidence="2">(pine wood nematode) hypothetical protein</fullName>
    </submittedName>
</protein>
<dbReference type="EMBL" id="CAJFDI010000001">
    <property type="protein sequence ID" value="CAD5212008.1"/>
    <property type="molecule type" value="Genomic_DNA"/>
</dbReference>
<dbReference type="Proteomes" id="UP000659654">
    <property type="component" value="Unassembled WGS sequence"/>
</dbReference>
<name>A0A811K8B8_BURXY</name>
<keyword evidence="3" id="KW-1185">Reference proteome</keyword>
<comment type="caution">
    <text evidence="2">The sequence shown here is derived from an EMBL/GenBank/DDBJ whole genome shotgun (WGS) entry which is preliminary data.</text>
</comment>
<dbReference type="EMBL" id="CAJFCV020000001">
    <property type="protein sequence ID" value="CAG9089613.1"/>
    <property type="molecule type" value="Genomic_DNA"/>
</dbReference>
<accession>A0A811K8B8</accession>
<evidence type="ECO:0000313" key="3">
    <source>
        <dbReference type="Proteomes" id="UP000659654"/>
    </source>
</evidence>
<feature type="region of interest" description="Disordered" evidence="1">
    <location>
        <begin position="17"/>
        <end position="38"/>
    </location>
</feature>
<dbReference type="AlphaFoldDB" id="A0A811K8B8"/>
<sequence>MMKLKLASSKEIDAITRIKESTDDGQNGKSSCIGDPRPRDVMRGVRWLKPCWEELESARIEVLPILRSQRTISMMRKWADRWCTEWALLETDSMAFYDEKSLPDIYSI</sequence>
<dbReference type="Proteomes" id="UP000582659">
    <property type="component" value="Unassembled WGS sequence"/>
</dbReference>
<gene>
    <name evidence="2" type="ORF">BXYJ_LOCUS2704</name>
</gene>
<evidence type="ECO:0000313" key="2">
    <source>
        <dbReference type="EMBL" id="CAD5212008.1"/>
    </source>
</evidence>
<reference evidence="2" key="1">
    <citation type="submission" date="2020-09" db="EMBL/GenBank/DDBJ databases">
        <authorList>
            <person name="Kikuchi T."/>
        </authorList>
    </citation>
    <scope>NUCLEOTIDE SEQUENCE</scope>
    <source>
        <strain evidence="2">Ka4C1</strain>
    </source>
</reference>
<proteinExistence type="predicted"/>